<dbReference type="GO" id="GO:0016740">
    <property type="term" value="F:transferase activity"/>
    <property type="evidence" value="ECO:0007669"/>
    <property type="project" value="UniProtKB-KW"/>
</dbReference>
<protein>
    <submittedName>
        <fullName evidence="2">Acetyltransferase involved in cellulose biosynthesis, CelD/BcsL family</fullName>
    </submittedName>
</protein>
<keyword evidence="2" id="KW-0808">Transferase</keyword>
<dbReference type="STRING" id="1121416.SAMN02745220_04039"/>
<evidence type="ECO:0000313" key="3">
    <source>
        <dbReference type="Proteomes" id="UP000184603"/>
    </source>
</evidence>
<dbReference type="InterPro" id="IPR038740">
    <property type="entry name" value="BioF2-like_GNAT_dom"/>
</dbReference>
<proteinExistence type="predicted"/>
<reference evidence="2 3" key="1">
    <citation type="submission" date="2016-12" db="EMBL/GenBank/DDBJ databases">
        <authorList>
            <person name="Song W.-J."/>
            <person name="Kurnit D.M."/>
        </authorList>
    </citation>
    <scope>NUCLEOTIDE SEQUENCE [LARGE SCALE GENOMIC DNA]</scope>
    <source>
        <strain evidence="2 3">DSM 18488</strain>
    </source>
</reference>
<dbReference type="Proteomes" id="UP000184603">
    <property type="component" value="Unassembled WGS sequence"/>
</dbReference>
<evidence type="ECO:0000259" key="1">
    <source>
        <dbReference type="Pfam" id="PF13480"/>
    </source>
</evidence>
<dbReference type="SUPFAM" id="SSF55729">
    <property type="entry name" value="Acyl-CoA N-acyltransferases (Nat)"/>
    <property type="match status" value="1"/>
</dbReference>
<accession>A0A1M7YFU3</accession>
<dbReference type="AlphaFoldDB" id="A0A1M7YFU3"/>
<dbReference type="Pfam" id="PF13480">
    <property type="entry name" value="Acetyltransf_6"/>
    <property type="match status" value="1"/>
</dbReference>
<organism evidence="2 3">
    <name type="scientific">Desulfopila aestuarii DSM 18488</name>
    <dbReference type="NCBI Taxonomy" id="1121416"/>
    <lineage>
        <taxon>Bacteria</taxon>
        <taxon>Pseudomonadati</taxon>
        <taxon>Thermodesulfobacteriota</taxon>
        <taxon>Desulfobulbia</taxon>
        <taxon>Desulfobulbales</taxon>
        <taxon>Desulfocapsaceae</taxon>
        <taxon>Desulfopila</taxon>
    </lineage>
</organism>
<feature type="domain" description="BioF2-like acetyltransferase" evidence="1">
    <location>
        <begin position="195"/>
        <end position="338"/>
    </location>
</feature>
<dbReference type="InterPro" id="IPR016181">
    <property type="entry name" value="Acyl_CoA_acyltransferase"/>
</dbReference>
<name>A0A1M7YFU3_9BACT</name>
<evidence type="ECO:0000313" key="2">
    <source>
        <dbReference type="EMBL" id="SHO51490.1"/>
    </source>
</evidence>
<dbReference type="EMBL" id="FRFE01000025">
    <property type="protein sequence ID" value="SHO51490.1"/>
    <property type="molecule type" value="Genomic_DNA"/>
</dbReference>
<keyword evidence="3" id="KW-1185">Reference proteome</keyword>
<dbReference type="Gene3D" id="3.40.630.30">
    <property type="match status" value="1"/>
</dbReference>
<sequence>MIHCLEANRPMQLNAKHYTSLDDLFCYAERWNDLVRLSEGNSIFLTWEWLSSWCAHVAHDVKLFIILVLDEQKQIHAILPLYQSNFLLFNAIPYNCLRPMGDCHCGGEYPDLIISSERALSDVTDCISSYLAKQNKLWDCLYFPYISGWTNAINRLSLIKRKSIAFSRQRECVFSSISLPDTMQELNRDTLGSFSSIIRRQKKKLSQLGRITIDLCDKEDDLPQYLESLFILHKKRWESIGQEGSFVRRPLMQDFYTGFASKAFRKGWLKIFSLKLDGSILAVQIGYLYHGVFYQMQEGFDPNGPGGLGNILRHSVIDWCIANNVREYDYLGGDEEHKLKWGAKQRTGAHLFVGRKSFKNMLLAMADIWPSGKFINEGPPANLGHSHD</sequence>
<gene>
    <name evidence="2" type="ORF">SAMN02745220_04039</name>
</gene>